<protein>
    <submittedName>
        <fullName evidence="4">Peptidase</fullName>
    </submittedName>
</protein>
<accession>A0ABQ1F2M0</accession>
<feature type="domain" description="Peptidase S9 prolyl oligopeptidase catalytic" evidence="3">
    <location>
        <begin position="489"/>
        <end position="693"/>
    </location>
</feature>
<evidence type="ECO:0000313" key="4">
    <source>
        <dbReference type="EMBL" id="GFZ98084.1"/>
    </source>
</evidence>
<evidence type="ECO:0000256" key="2">
    <source>
        <dbReference type="SAM" id="MobiDB-lite"/>
    </source>
</evidence>
<reference evidence="5" key="1">
    <citation type="journal article" date="2019" name="Int. J. Syst. Evol. Microbiol.">
        <title>The Global Catalogue of Microorganisms (GCM) 10K type strain sequencing project: providing services to taxonomists for standard genome sequencing and annotation.</title>
        <authorList>
            <consortium name="The Broad Institute Genomics Platform"/>
            <consortium name="The Broad Institute Genome Sequencing Center for Infectious Disease"/>
            <person name="Wu L."/>
            <person name="Ma J."/>
        </authorList>
    </citation>
    <scope>NUCLEOTIDE SEQUENCE [LARGE SCALE GENOMIC DNA]</scope>
    <source>
        <strain evidence="5">CGMCC 1.15297</strain>
    </source>
</reference>
<dbReference type="Pfam" id="PF00326">
    <property type="entry name" value="Peptidase_S9"/>
    <property type="match status" value="1"/>
</dbReference>
<keyword evidence="1" id="KW-0378">Hydrolase</keyword>
<proteinExistence type="predicted"/>
<dbReference type="EMBL" id="BMID01000001">
    <property type="protein sequence ID" value="GFZ98084.1"/>
    <property type="molecule type" value="Genomic_DNA"/>
</dbReference>
<dbReference type="Gene3D" id="2.120.10.30">
    <property type="entry name" value="TolB, C-terminal domain"/>
    <property type="match status" value="2"/>
</dbReference>
<evidence type="ECO:0000313" key="5">
    <source>
        <dbReference type="Proteomes" id="UP000603317"/>
    </source>
</evidence>
<dbReference type="InterPro" id="IPR029058">
    <property type="entry name" value="AB_hydrolase_fold"/>
</dbReference>
<dbReference type="Gene3D" id="3.40.50.1820">
    <property type="entry name" value="alpha/beta hydrolase"/>
    <property type="match status" value="1"/>
</dbReference>
<name>A0ABQ1F2M0_9SPHN</name>
<comment type="caution">
    <text evidence="4">The sequence shown here is derived from an EMBL/GenBank/DDBJ whole genome shotgun (WGS) entry which is preliminary data.</text>
</comment>
<evidence type="ECO:0000256" key="1">
    <source>
        <dbReference type="ARBA" id="ARBA00022801"/>
    </source>
</evidence>
<organism evidence="4 5">
    <name type="scientific">Blastomonas marina</name>
    <dbReference type="NCBI Taxonomy" id="1867408"/>
    <lineage>
        <taxon>Bacteria</taxon>
        <taxon>Pseudomonadati</taxon>
        <taxon>Pseudomonadota</taxon>
        <taxon>Alphaproteobacteria</taxon>
        <taxon>Sphingomonadales</taxon>
        <taxon>Sphingomonadaceae</taxon>
        <taxon>Blastomonas</taxon>
    </lineage>
</organism>
<dbReference type="PANTHER" id="PTHR42776:SF27">
    <property type="entry name" value="DIPEPTIDYL PEPTIDASE FAMILY MEMBER 6"/>
    <property type="match status" value="1"/>
</dbReference>
<dbReference type="SUPFAM" id="SSF53474">
    <property type="entry name" value="alpha/beta-Hydrolases"/>
    <property type="match status" value="1"/>
</dbReference>
<dbReference type="InterPro" id="IPR011042">
    <property type="entry name" value="6-blade_b-propeller_TolB-like"/>
</dbReference>
<evidence type="ECO:0000259" key="3">
    <source>
        <dbReference type="Pfam" id="PF00326"/>
    </source>
</evidence>
<dbReference type="InterPro" id="IPR001375">
    <property type="entry name" value="Peptidase_S9_cat"/>
</dbReference>
<feature type="compositionally biased region" description="Basic and acidic residues" evidence="2">
    <location>
        <begin position="696"/>
        <end position="708"/>
    </location>
</feature>
<sequence>MNVIEKSPSLGRGDALAPRALQWLRRRRKISPERKQMLKLTKSALLAGALITPFTAAQARVMTAEDVAKLESVGQIAVSPDGTRIAYTVASLPDVTSGEEDGTTRQELMVAWEKDQARAFLPEDISPSTVKFSPDGRMIAFIWANDGEKRAVWGLPIDGGAYRKLAAVDGAHVRSYDFSPDGSMVHLLVAAAEDKGRSGESKKGFDAVVYEEEAQLNRLFSARLGDEIDANPRSVAIPGYVSAFQVAPNGQWAAVESAPTPQVDDSYTSKRVHIVDLASGDVTRVVETPGKIGDVEIAPDSMKMSMIAGIDMNDPAATTLYYVDPVSGAMTALNEGAAEAAVDAEFLADGRLAAVIHTGVMSDLRIYSPDGSVAQQIDGENLSISSIEAGGNRIAVRASTAQHPSELYVWKGAMWERWTSHNPWLAEIDFGEQRPYRYTATDGTEIEGVLVLPVGGVPAGGAPLILDVHGGPEAHDSNGWTTAYSGPGQVAAGQGYAVFQPNYRGSTGYGVAFAKAHQGRYTDPEFRDLVDAKRALAADGIADADRTGITGGSYGGYATAWGSTYYSDEFAAGVMFVGISNQISKFGTTDIPYEMYNVHSRAWPWDDWQKMLEVSPIYHVDKAETPLLIMHGDSDTRVAPSQSYELYRSIKVRKPETPVRLVLYPGEGHGNARAASRYDYNVRMMEWFDTYLKTGDRDAEMPDPRPELDLGSDDGES</sequence>
<dbReference type="SUPFAM" id="SSF82171">
    <property type="entry name" value="DPP6 N-terminal domain-like"/>
    <property type="match status" value="1"/>
</dbReference>
<dbReference type="Proteomes" id="UP000603317">
    <property type="component" value="Unassembled WGS sequence"/>
</dbReference>
<feature type="region of interest" description="Disordered" evidence="2">
    <location>
        <begin position="696"/>
        <end position="717"/>
    </location>
</feature>
<keyword evidence="5" id="KW-1185">Reference proteome</keyword>
<gene>
    <name evidence="4" type="ORF">GCM10010923_02730</name>
</gene>
<dbReference type="PANTHER" id="PTHR42776">
    <property type="entry name" value="SERINE PEPTIDASE S9 FAMILY MEMBER"/>
    <property type="match status" value="1"/>
</dbReference>